<evidence type="ECO:0000313" key="3">
    <source>
        <dbReference type="Proteomes" id="UP001107558"/>
    </source>
</evidence>
<protein>
    <submittedName>
        <fullName evidence="2">Uncharacterized protein</fullName>
    </submittedName>
</protein>
<dbReference type="EMBL" id="JADBJN010000002">
    <property type="protein sequence ID" value="KAG5675472.1"/>
    <property type="molecule type" value="Genomic_DNA"/>
</dbReference>
<keyword evidence="1" id="KW-1133">Transmembrane helix</keyword>
<dbReference type="Proteomes" id="UP001107558">
    <property type="component" value="Chromosome 2"/>
</dbReference>
<dbReference type="AlphaFoldDB" id="A0A9J6C0N8"/>
<keyword evidence="1" id="KW-0812">Transmembrane</keyword>
<reference evidence="2" key="1">
    <citation type="submission" date="2021-03" db="EMBL/GenBank/DDBJ databases">
        <title>Chromosome level genome of the anhydrobiotic midge Polypedilum vanderplanki.</title>
        <authorList>
            <person name="Yoshida Y."/>
            <person name="Kikawada T."/>
            <person name="Gusev O."/>
        </authorList>
    </citation>
    <scope>NUCLEOTIDE SEQUENCE</scope>
    <source>
        <strain evidence="2">NIAS01</strain>
        <tissue evidence="2">Whole body or cell culture</tissue>
    </source>
</reference>
<name>A0A9J6C0N8_POLVA</name>
<proteinExistence type="predicted"/>
<keyword evidence="1" id="KW-0472">Membrane</keyword>
<comment type="caution">
    <text evidence="2">The sequence shown here is derived from an EMBL/GenBank/DDBJ whole genome shotgun (WGS) entry which is preliminary data.</text>
</comment>
<gene>
    <name evidence="2" type="ORF">PVAND_005373</name>
</gene>
<evidence type="ECO:0000313" key="2">
    <source>
        <dbReference type="EMBL" id="KAG5675472.1"/>
    </source>
</evidence>
<sequence>MDEFIYVIISIVYFIIFIIFILVFTFGKKVKSSLAHYFGNQSISTPSESVISEEDIDNIQISTIYLTIIQCEMDDELPDYYEIMIEELPSYREVMDNYRYDNNLAVNR</sequence>
<evidence type="ECO:0000256" key="1">
    <source>
        <dbReference type="SAM" id="Phobius"/>
    </source>
</evidence>
<feature type="transmembrane region" description="Helical" evidence="1">
    <location>
        <begin position="6"/>
        <end position="26"/>
    </location>
</feature>
<organism evidence="2 3">
    <name type="scientific">Polypedilum vanderplanki</name>
    <name type="common">Sleeping chironomid midge</name>
    <dbReference type="NCBI Taxonomy" id="319348"/>
    <lineage>
        <taxon>Eukaryota</taxon>
        <taxon>Metazoa</taxon>
        <taxon>Ecdysozoa</taxon>
        <taxon>Arthropoda</taxon>
        <taxon>Hexapoda</taxon>
        <taxon>Insecta</taxon>
        <taxon>Pterygota</taxon>
        <taxon>Neoptera</taxon>
        <taxon>Endopterygota</taxon>
        <taxon>Diptera</taxon>
        <taxon>Nematocera</taxon>
        <taxon>Chironomoidea</taxon>
        <taxon>Chironomidae</taxon>
        <taxon>Chironominae</taxon>
        <taxon>Polypedilum</taxon>
        <taxon>Polypedilum</taxon>
    </lineage>
</organism>
<accession>A0A9J6C0N8</accession>
<keyword evidence="3" id="KW-1185">Reference proteome</keyword>